<keyword evidence="9" id="KW-1185">Reference proteome</keyword>
<dbReference type="InterPro" id="IPR010652">
    <property type="entry name" value="DUF1232"/>
</dbReference>
<organism evidence="8 9">
    <name type="scientific">Pacificimonas flava</name>
    <dbReference type="NCBI Taxonomy" id="1234595"/>
    <lineage>
        <taxon>Bacteria</taxon>
        <taxon>Pseudomonadati</taxon>
        <taxon>Pseudomonadota</taxon>
        <taxon>Alphaproteobacteria</taxon>
        <taxon>Sphingomonadales</taxon>
        <taxon>Sphingosinicellaceae</taxon>
        <taxon>Pacificimonas</taxon>
    </lineage>
</organism>
<protein>
    <recommendedName>
        <fullName evidence="7">DUF1232 domain-containing protein</fullName>
    </recommendedName>
</protein>
<dbReference type="AlphaFoldDB" id="A0A219B7S6"/>
<accession>A0A219B7S6</accession>
<dbReference type="GO" id="GO:0012505">
    <property type="term" value="C:endomembrane system"/>
    <property type="evidence" value="ECO:0007669"/>
    <property type="project" value="UniProtKB-SubCell"/>
</dbReference>
<gene>
    <name evidence="8" type="ORF">B5C34_13890</name>
</gene>
<dbReference type="OrthoDB" id="9804184at2"/>
<name>A0A219B7S6_9SPHN</name>
<evidence type="ECO:0000256" key="2">
    <source>
        <dbReference type="ARBA" id="ARBA00022692"/>
    </source>
</evidence>
<evidence type="ECO:0000313" key="8">
    <source>
        <dbReference type="EMBL" id="OWV34440.1"/>
    </source>
</evidence>
<feature type="transmembrane region" description="Helical" evidence="6">
    <location>
        <begin position="68"/>
        <end position="86"/>
    </location>
</feature>
<evidence type="ECO:0000256" key="6">
    <source>
        <dbReference type="SAM" id="Phobius"/>
    </source>
</evidence>
<evidence type="ECO:0000256" key="3">
    <source>
        <dbReference type="ARBA" id="ARBA00022989"/>
    </source>
</evidence>
<evidence type="ECO:0000259" key="7">
    <source>
        <dbReference type="Pfam" id="PF06803"/>
    </source>
</evidence>
<dbReference type="Pfam" id="PF06803">
    <property type="entry name" value="DUF1232"/>
    <property type="match status" value="1"/>
</dbReference>
<keyword evidence="3 6" id="KW-1133">Transmembrane helix</keyword>
<sequence length="158" mass="17010">MATRSRAPSTPSAARLPRRPPRPPDGPDRLCSGRSDLLDRLKGWAGRLRASLLALWLARRTAGVPRRAKLLAVLVTGYALSPIDLIPDVIPILGYADDLLVVPLGIWLAIRMIPQPVWARLRKEAETASAPPASRIAAALVVSCWAAAALYAGWRLAG</sequence>
<comment type="subcellular location">
    <subcellularLocation>
        <location evidence="1">Endomembrane system</location>
        <topology evidence="1">Multi-pass membrane protein</topology>
    </subcellularLocation>
</comment>
<keyword evidence="2 6" id="KW-0812">Transmembrane</keyword>
<evidence type="ECO:0000256" key="1">
    <source>
        <dbReference type="ARBA" id="ARBA00004127"/>
    </source>
</evidence>
<feature type="transmembrane region" description="Helical" evidence="6">
    <location>
        <begin position="133"/>
        <end position="154"/>
    </location>
</feature>
<keyword evidence="4 6" id="KW-0472">Membrane</keyword>
<dbReference type="EMBL" id="NFZT01000001">
    <property type="protein sequence ID" value="OWV34440.1"/>
    <property type="molecule type" value="Genomic_DNA"/>
</dbReference>
<evidence type="ECO:0000256" key="5">
    <source>
        <dbReference type="SAM" id="MobiDB-lite"/>
    </source>
</evidence>
<evidence type="ECO:0000313" key="9">
    <source>
        <dbReference type="Proteomes" id="UP000198462"/>
    </source>
</evidence>
<evidence type="ECO:0000256" key="4">
    <source>
        <dbReference type="ARBA" id="ARBA00023136"/>
    </source>
</evidence>
<feature type="region of interest" description="Disordered" evidence="5">
    <location>
        <begin position="1"/>
        <end position="31"/>
    </location>
</feature>
<dbReference type="Proteomes" id="UP000198462">
    <property type="component" value="Unassembled WGS sequence"/>
</dbReference>
<feature type="domain" description="DUF1232" evidence="7">
    <location>
        <begin position="68"/>
        <end position="104"/>
    </location>
</feature>
<feature type="compositionally biased region" description="Low complexity" evidence="5">
    <location>
        <begin position="1"/>
        <end position="15"/>
    </location>
</feature>
<comment type="caution">
    <text evidence="8">The sequence shown here is derived from an EMBL/GenBank/DDBJ whole genome shotgun (WGS) entry which is preliminary data.</text>
</comment>
<proteinExistence type="predicted"/>
<reference evidence="9" key="1">
    <citation type="submission" date="2017-05" db="EMBL/GenBank/DDBJ databases">
        <authorList>
            <person name="Lin X."/>
        </authorList>
    </citation>
    <scope>NUCLEOTIDE SEQUENCE [LARGE SCALE GENOMIC DNA]</scope>
    <source>
        <strain evidence="9">JLT2012</strain>
    </source>
</reference>